<sequence>MPDNLPLSSPTTTRSSSAHTATEHASYNEKDRPVSHTTPATSDDSAARRHHHDNSDGPPPLNYTLKTKARERWIILFFTLLFVEAGILPLILFYSLRWGAHLSITKNLAIITSLIGTVSGFKVAQRSYLLLLRNGHESRRPIGAGRWGFDFFHLLINIGLAGFFVPLIIGSSLTPANVPTVAMALPCFMLTMCIPMFISSLPREFRLPVRISSFPPYHPLPPLTYTLVEDIIAVDGGGLLEFRQAWRHRYEASRVMRKLLRDLGIFWGLSGIIVAGACIAVAWTTSSDIGYGIGYGIPWLWAFVCTAITVAWVHVELERERREWHDVVRVHREKPLHLVETQDDRDAFERMMARRSESESRVGRAATLPVAEMGSGSTSPSPPEPVHVPRHASSPVHVV</sequence>
<keyword evidence="2" id="KW-0472">Membrane</keyword>
<feature type="transmembrane region" description="Helical" evidence="2">
    <location>
        <begin position="181"/>
        <end position="201"/>
    </location>
</feature>
<gene>
    <name evidence="3" type="ORF">BXZ70DRAFT_898626</name>
</gene>
<keyword evidence="2" id="KW-1133">Transmembrane helix</keyword>
<evidence type="ECO:0000256" key="2">
    <source>
        <dbReference type="SAM" id="Phobius"/>
    </source>
</evidence>
<proteinExistence type="predicted"/>
<feature type="compositionally biased region" description="Basic and acidic residues" evidence="1">
    <location>
        <begin position="353"/>
        <end position="362"/>
    </location>
</feature>
<feature type="transmembrane region" description="Helical" evidence="2">
    <location>
        <begin position="73"/>
        <end position="96"/>
    </location>
</feature>
<reference evidence="3" key="1">
    <citation type="journal article" date="2021" name="New Phytol.">
        <title>Evolutionary innovations through gain and loss of genes in the ectomycorrhizal Boletales.</title>
        <authorList>
            <person name="Wu G."/>
            <person name="Miyauchi S."/>
            <person name="Morin E."/>
            <person name="Kuo A."/>
            <person name="Drula E."/>
            <person name="Varga T."/>
            <person name="Kohler A."/>
            <person name="Feng B."/>
            <person name="Cao Y."/>
            <person name="Lipzen A."/>
            <person name="Daum C."/>
            <person name="Hundley H."/>
            <person name="Pangilinan J."/>
            <person name="Johnson J."/>
            <person name="Barry K."/>
            <person name="LaButti K."/>
            <person name="Ng V."/>
            <person name="Ahrendt S."/>
            <person name="Min B."/>
            <person name="Choi I.G."/>
            <person name="Park H."/>
            <person name="Plett J.M."/>
            <person name="Magnuson J."/>
            <person name="Spatafora J.W."/>
            <person name="Nagy L.G."/>
            <person name="Henrissat B."/>
            <person name="Grigoriev I.V."/>
            <person name="Yang Z.L."/>
            <person name="Xu J."/>
            <person name="Martin F.M."/>
        </authorList>
    </citation>
    <scope>NUCLEOTIDE SEQUENCE</scope>
    <source>
        <strain evidence="3">KKN 215</strain>
    </source>
</reference>
<evidence type="ECO:0000313" key="3">
    <source>
        <dbReference type="EMBL" id="KAH8091725.1"/>
    </source>
</evidence>
<feature type="region of interest" description="Disordered" evidence="1">
    <location>
        <begin position="353"/>
        <end position="399"/>
    </location>
</feature>
<dbReference type="PANTHER" id="PTHR42024">
    <property type="entry name" value="AMINO ACID PERMEASE_ SLC12A DOMAIN-CONTAINING PROTEIN"/>
    <property type="match status" value="1"/>
</dbReference>
<evidence type="ECO:0000256" key="1">
    <source>
        <dbReference type="SAM" id="MobiDB-lite"/>
    </source>
</evidence>
<keyword evidence="4" id="KW-1185">Reference proteome</keyword>
<feature type="transmembrane region" description="Helical" evidence="2">
    <location>
        <begin position="289"/>
        <end position="313"/>
    </location>
</feature>
<feature type="region of interest" description="Disordered" evidence="1">
    <location>
        <begin position="1"/>
        <end position="62"/>
    </location>
</feature>
<comment type="caution">
    <text evidence="3">The sequence shown here is derived from an EMBL/GenBank/DDBJ whole genome shotgun (WGS) entry which is preliminary data.</text>
</comment>
<feature type="compositionally biased region" description="Polar residues" evidence="1">
    <location>
        <begin position="35"/>
        <end position="44"/>
    </location>
</feature>
<feature type="transmembrane region" description="Helical" evidence="2">
    <location>
        <begin position="151"/>
        <end position="169"/>
    </location>
</feature>
<protein>
    <submittedName>
        <fullName evidence="3">Uncharacterized protein</fullName>
    </submittedName>
</protein>
<dbReference type="OrthoDB" id="4838853at2759"/>
<feature type="transmembrane region" description="Helical" evidence="2">
    <location>
        <begin position="108"/>
        <end position="131"/>
    </location>
</feature>
<feature type="compositionally biased region" description="Low complexity" evidence="1">
    <location>
        <begin position="8"/>
        <end position="25"/>
    </location>
</feature>
<dbReference type="Proteomes" id="UP000813824">
    <property type="component" value="Unassembled WGS sequence"/>
</dbReference>
<dbReference type="AlphaFoldDB" id="A0A8K0XLY3"/>
<organism evidence="3 4">
    <name type="scientific">Cristinia sonorae</name>
    <dbReference type="NCBI Taxonomy" id="1940300"/>
    <lineage>
        <taxon>Eukaryota</taxon>
        <taxon>Fungi</taxon>
        <taxon>Dikarya</taxon>
        <taxon>Basidiomycota</taxon>
        <taxon>Agaricomycotina</taxon>
        <taxon>Agaricomycetes</taxon>
        <taxon>Agaricomycetidae</taxon>
        <taxon>Agaricales</taxon>
        <taxon>Pleurotineae</taxon>
        <taxon>Stephanosporaceae</taxon>
        <taxon>Cristinia</taxon>
    </lineage>
</organism>
<feature type="transmembrane region" description="Helical" evidence="2">
    <location>
        <begin position="263"/>
        <end position="283"/>
    </location>
</feature>
<dbReference type="PANTHER" id="PTHR42024:SF1">
    <property type="entry name" value="AMINO ACID PERMEASE_ SLC12A DOMAIN-CONTAINING PROTEIN"/>
    <property type="match status" value="1"/>
</dbReference>
<dbReference type="EMBL" id="JAEVFJ010000035">
    <property type="protein sequence ID" value="KAH8091725.1"/>
    <property type="molecule type" value="Genomic_DNA"/>
</dbReference>
<keyword evidence="2" id="KW-0812">Transmembrane</keyword>
<name>A0A8K0XLY3_9AGAR</name>
<accession>A0A8K0XLY3</accession>
<evidence type="ECO:0000313" key="4">
    <source>
        <dbReference type="Proteomes" id="UP000813824"/>
    </source>
</evidence>